<proteinExistence type="predicted"/>
<gene>
    <name evidence="3" type="ORF">BRAA08T32734Z</name>
    <name evidence="2" type="ORF">BRAPAZ1V2_A08P07840.2</name>
</gene>
<sequence>MSILRKRRRKRRRRSLSKSRPNSMKLGRRERSNLSTAMRRLQPTVRLRGSLWSSFPIM</sequence>
<evidence type="ECO:0000256" key="1">
    <source>
        <dbReference type="SAM" id="MobiDB-lite"/>
    </source>
</evidence>
<dbReference type="Proteomes" id="UP000694005">
    <property type="component" value="Chromosome A08"/>
</dbReference>
<evidence type="ECO:0000313" key="3">
    <source>
        <dbReference type="EMBL" id="VDD03257.1"/>
    </source>
</evidence>
<dbReference type="EMBL" id="LS974624">
    <property type="protein sequence ID" value="CAG7897118.1"/>
    <property type="molecule type" value="Genomic_DNA"/>
</dbReference>
<reference evidence="3" key="1">
    <citation type="submission" date="2018-11" db="EMBL/GenBank/DDBJ databases">
        <authorList>
            <consortium name="Genoscope - CEA"/>
            <person name="William W."/>
        </authorList>
    </citation>
    <scope>NUCLEOTIDE SEQUENCE</scope>
</reference>
<dbReference type="EMBL" id="LR031575">
    <property type="protein sequence ID" value="VDD03257.1"/>
    <property type="molecule type" value="Genomic_DNA"/>
</dbReference>
<evidence type="ECO:0000313" key="2">
    <source>
        <dbReference type="EMBL" id="CAG7897118.1"/>
    </source>
</evidence>
<accession>A0A3P6BAZ3</accession>
<dbReference type="AlphaFoldDB" id="A0A3P6BAZ3"/>
<dbReference type="Gramene" id="A08p07840.2_BraZ1">
    <property type="protein sequence ID" value="A08p07840.2_BraZ1.CDS"/>
    <property type="gene ID" value="A08g07840.2_BraZ1"/>
</dbReference>
<feature type="region of interest" description="Disordered" evidence="1">
    <location>
        <begin position="1"/>
        <end position="35"/>
    </location>
</feature>
<organism evidence="3">
    <name type="scientific">Brassica campestris</name>
    <name type="common">Field mustard</name>
    <dbReference type="NCBI Taxonomy" id="3711"/>
    <lineage>
        <taxon>Eukaryota</taxon>
        <taxon>Viridiplantae</taxon>
        <taxon>Streptophyta</taxon>
        <taxon>Embryophyta</taxon>
        <taxon>Tracheophyta</taxon>
        <taxon>Spermatophyta</taxon>
        <taxon>Magnoliopsida</taxon>
        <taxon>eudicotyledons</taxon>
        <taxon>Gunneridae</taxon>
        <taxon>Pentapetalae</taxon>
        <taxon>rosids</taxon>
        <taxon>malvids</taxon>
        <taxon>Brassicales</taxon>
        <taxon>Brassicaceae</taxon>
        <taxon>Brassiceae</taxon>
        <taxon>Brassica</taxon>
    </lineage>
</organism>
<protein>
    <submittedName>
        <fullName evidence="2">Uncharacterized protein</fullName>
    </submittedName>
</protein>
<feature type="compositionally biased region" description="Basic residues" evidence="1">
    <location>
        <begin position="1"/>
        <end position="17"/>
    </location>
</feature>
<name>A0A3P6BAZ3_BRACM</name>